<sequence>MASRVEDVQDKVDDGEKRREDMVDGGMGTDGLMTRKVSCGGDAVKRVLTAVVGMGDENGRLMIKCFGANNDPEEILVERKRNEFDWFMNSLALVLLSHVDRKRLSSSSYA</sequence>
<keyword evidence="3" id="KW-1185">Reference proteome</keyword>
<feature type="region of interest" description="Disordered" evidence="1">
    <location>
        <begin position="1"/>
        <end position="29"/>
    </location>
</feature>
<comment type="caution">
    <text evidence="2">The sequence shown here is derived from an EMBL/GenBank/DDBJ whole genome shotgun (WGS) entry which is preliminary data.</text>
</comment>
<feature type="compositionally biased region" description="Basic and acidic residues" evidence="1">
    <location>
        <begin position="1"/>
        <end position="22"/>
    </location>
</feature>
<evidence type="ECO:0000313" key="3">
    <source>
        <dbReference type="Proteomes" id="UP000297910"/>
    </source>
</evidence>
<organism evidence="2 3">
    <name type="scientific">Botrytis paeoniae</name>
    <dbReference type="NCBI Taxonomy" id="278948"/>
    <lineage>
        <taxon>Eukaryota</taxon>
        <taxon>Fungi</taxon>
        <taxon>Dikarya</taxon>
        <taxon>Ascomycota</taxon>
        <taxon>Pezizomycotina</taxon>
        <taxon>Leotiomycetes</taxon>
        <taxon>Helotiales</taxon>
        <taxon>Sclerotiniaceae</taxon>
        <taxon>Botrytis</taxon>
    </lineage>
</organism>
<proteinExistence type="predicted"/>
<dbReference type="AlphaFoldDB" id="A0A4Z1FRX6"/>
<reference evidence="2 3" key="1">
    <citation type="submission" date="2017-12" db="EMBL/GenBank/DDBJ databases">
        <title>Comparative genomics of Botrytis spp.</title>
        <authorList>
            <person name="Valero-Jimenez C.A."/>
            <person name="Tapia P."/>
            <person name="Veloso J."/>
            <person name="Silva-Moreno E."/>
            <person name="Staats M."/>
            <person name="Valdes J.H."/>
            <person name="Van Kan J.A.L."/>
        </authorList>
    </citation>
    <scope>NUCLEOTIDE SEQUENCE [LARGE SCALE GENOMIC DNA]</scope>
    <source>
        <strain evidence="2 3">Bp0003</strain>
    </source>
</reference>
<accession>A0A4Z1FRX6</accession>
<name>A0A4Z1FRX6_9HELO</name>
<evidence type="ECO:0000256" key="1">
    <source>
        <dbReference type="SAM" id="MobiDB-lite"/>
    </source>
</evidence>
<dbReference type="EMBL" id="PQXI01000061">
    <property type="protein sequence ID" value="TGO26368.1"/>
    <property type="molecule type" value="Genomic_DNA"/>
</dbReference>
<evidence type="ECO:0000313" key="2">
    <source>
        <dbReference type="EMBL" id="TGO26368.1"/>
    </source>
</evidence>
<protein>
    <submittedName>
        <fullName evidence="2">Uncharacterized protein</fullName>
    </submittedName>
</protein>
<gene>
    <name evidence="2" type="ORF">BPAE_0061g00400</name>
</gene>
<dbReference type="Proteomes" id="UP000297910">
    <property type="component" value="Unassembled WGS sequence"/>
</dbReference>